<dbReference type="WBParaSite" id="NBR_0002060101-mRNA-1">
    <property type="protein sequence ID" value="NBR_0002060101-mRNA-1"/>
    <property type="gene ID" value="NBR_0002060101"/>
</dbReference>
<reference evidence="1 2" key="2">
    <citation type="submission" date="2018-11" db="EMBL/GenBank/DDBJ databases">
        <authorList>
            <consortium name="Pathogen Informatics"/>
        </authorList>
    </citation>
    <scope>NUCLEOTIDE SEQUENCE [LARGE SCALE GENOMIC DNA]</scope>
</reference>
<dbReference type="Proteomes" id="UP000271162">
    <property type="component" value="Unassembled WGS sequence"/>
</dbReference>
<dbReference type="AlphaFoldDB" id="A0A0N4YTM9"/>
<reference evidence="3" key="1">
    <citation type="submission" date="2017-02" db="UniProtKB">
        <authorList>
            <consortium name="WormBaseParasite"/>
        </authorList>
    </citation>
    <scope>IDENTIFICATION</scope>
</reference>
<evidence type="ECO:0000313" key="2">
    <source>
        <dbReference type="Proteomes" id="UP000271162"/>
    </source>
</evidence>
<protein>
    <submittedName>
        <fullName evidence="3">Flavin_Reduct domain-containing protein</fullName>
    </submittedName>
</protein>
<evidence type="ECO:0000313" key="1">
    <source>
        <dbReference type="EMBL" id="VDL84339.1"/>
    </source>
</evidence>
<keyword evidence="2" id="KW-1185">Reference proteome</keyword>
<proteinExistence type="predicted"/>
<name>A0A0N4YTM9_NIPBR</name>
<gene>
    <name evidence="1" type="ORF">NBR_LOCUS20602</name>
</gene>
<organism evidence="3">
    <name type="scientific">Nippostrongylus brasiliensis</name>
    <name type="common">Rat hookworm</name>
    <dbReference type="NCBI Taxonomy" id="27835"/>
    <lineage>
        <taxon>Eukaryota</taxon>
        <taxon>Metazoa</taxon>
        <taxon>Ecdysozoa</taxon>
        <taxon>Nematoda</taxon>
        <taxon>Chromadorea</taxon>
        <taxon>Rhabditida</taxon>
        <taxon>Rhabditina</taxon>
        <taxon>Rhabditomorpha</taxon>
        <taxon>Strongyloidea</taxon>
        <taxon>Heligmosomidae</taxon>
        <taxon>Nippostrongylus</taxon>
    </lineage>
</organism>
<accession>A0A0N4YTM9</accession>
<dbReference type="EMBL" id="UYSL01025316">
    <property type="protein sequence ID" value="VDL84339.1"/>
    <property type="molecule type" value="Genomic_DNA"/>
</dbReference>
<sequence>MVTGACTSISTFRRNCHSSGNEVSGIKEWVAYTNHTPNLLLFTCSKPAKISKPQLHPK</sequence>
<evidence type="ECO:0000313" key="3">
    <source>
        <dbReference type="WBParaSite" id="NBR_0002060101-mRNA-1"/>
    </source>
</evidence>